<evidence type="ECO:0000259" key="1">
    <source>
        <dbReference type="Pfam" id="PF00248"/>
    </source>
</evidence>
<protein>
    <submittedName>
        <fullName evidence="2">Aldo_ket_red domain-containing protein</fullName>
    </submittedName>
</protein>
<reference evidence="2" key="1">
    <citation type="submission" date="2016-06" db="UniProtKB">
        <authorList>
            <consortium name="WormBaseParasite"/>
        </authorList>
    </citation>
    <scope>IDENTIFICATION</scope>
</reference>
<dbReference type="InterPro" id="IPR036812">
    <property type="entry name" value="NAD(P)_OxRdtase_dom_sf"/>
</dbReference>
<dbReference type="Pfam" id="PF00248">
    <property type="entry name" value="Aldo_ket_red"/>
    <property type="match status" value="1"/>
</dbReference>
<dbReference type="InterPro" id="IPR023210">
    <property type="entry name" value="NADP_OxRdtase_dom"/>
</dbReference>
<dbReference type="SUPFAM" id="SSF51430">
    <property type="entry name" value="NAD(P)-linked oxidoreductase"/>
    <property type="match status" value="1"/>
</dbReference>
<evidence type="ECO:0000313" key="2">
    <source>
        <dbReference type="WBParaSite" id="SSLN_0001543701-mRNA-1"/>
    </source>
</evidence>
<dbReference type="PRINTS" id="PR00069">
    <property type="entry name" value="ALDKETRDTASE"/>
</dbReference>
<proteinExistence type="predicted"/>
<dbReference type="AlphaFoldDB" id="A0A183TEI0"/>
<sequence>LQPGSELFPEDATGRRIFDNIPIEDTWKFGTFPQPLCPKSVNISKMNHLFMVVSQHPAMELLIDAGLAKSIGISNFNKSQIERILKICRIKPVMLQVEISVNFLNEKLVQYAKSIGLQVTAYSPFGSPSMKKSVLSPLMEPYVKAIAAAHGKTPAQVLIRHAIQRGLCVIPKSSNPERIRSNFQASRQLLSSGWFSSYNSFLEYGKGCPSFAGDFWTDLSLGFRV</sequence>
<dbReference type="Gene3D" id="3.20.20.100">
    <property type="entry name" value="NADP-dependent oxidoreductase domain"/>
    <property type="match status" value="1"/>
</dbReference>
<dbReference type="PROSITE" id="PS00062">
    <property type="entry name" value="ALDOKETO_REDUCTASE_2"/>
    <property type="match status" value="1"/>
</dbReference>
<dbReference type="PROSITE" id="PS00063">
    <property type="entry name" value="ALDOKETO_REDUCTASE_3"/>
    <property type="match status" value="1"/>
</dbReference>
<accession>A0A183TEI0</accession>
<dbReference type="WBParaSite" id="SSLN_0001543701-mRNA-1">
    <property type="protein sequence ID" value="SSLN_0001543701-mRNA-1"/>
    <property type="gene ID" value="SSLN_0001543701"/>
</dbReference>
<dbReference type="InterPro" id="IPR018170">
    <property type="entry name" value="Aldo/ket_reductase_CS"/>
</dbReference>
<dbReference type="CDD" id="cd19071">
    <property type="entry name" value="AKR_AKR1-5-like"/>
    <property type="match status" value="1"/>
</dbReference>
<name>A0A183TEI0_SCHSO</name>
<feature type="domain" description="NADP-dependent oxidoreductase" evidence="1">
    <location>
        <begin position="56"/>
        <end position="192"/>
    </location>
</feature>
<dbReference type="InterPro" id="IPR020471">
    <property type="entry name" value="AKR"/>
</dbReference>
<dbReference type="GO" id="GO:0016491">
    <property type="term" value="F:oxidoreductase activity"/>
    <property type="evidence" value="ECO:0007669"/>
    <property type="project" value="InterPro"/>
</dbReference>
<organism evidence="2">
    <name type="scientific">Schistocephalus solidus</name>
    <name type="common">Tapeworm</name>
    <dbReference type="NCBI Taxonomy" id="70667"/>
    <lineage>
        <taxon>Eukaryota</taxon>
        <taxon>Metazoa</taxon>
        <taxon>Spiralia</taxon>
        <taxon>Lophotrochozoa</taxon>
        <taxon>Platyhelminthes</taxon>
        <taxon>Cestoda</taxon>
        <taxon>Eucestoda</taxon>
        <taxon>Diphyllobothriidea</taxon>
        <taxon>Diphyllobothriidae</taxon>
        <taxon>Schistocephalus</taxon>
    </lineage>
</organism>
<dbReference type="PANTHER" id="PTHR11732">
    <property type="entry name" value="ALDO/KETO REDUCTASE"/>
    <property type="match status" value="1"/>
</dbReference>